<keyword evidence="2" id="KW-0812">Transmembrane</keyword>
<feature type="transmembrane region" description="Helical" evidence="2">
    <location>
        <begin position="222"/>
        <end position="243"/>
    </location>
</feature>
<proteinExistence type="predicted"/>
<sequence length="383" mass="43961">MVSFLTIDTVLLMIFHLLHCGMCQVWERKGYRPAESAHPTSSKLMGFKIMLTDYKEYCNKWVEHFEATNAQNRKAYLCGKVYSNGATTYKEYIVQCYCPTSYKEPTEEEKGKCMLEALKKMDTHQRERFTRPRSCIAKEIAVLESKLRTRQPQQLLRLLLLLLQQHQLLKRASPPLHRMPLPRYLSNQGMLMKSAVEIPLYTKKKNFQNQWKQILERAKLKLLVVSSIMTLGLLVQLILIKLLRRMLRKRFENELLVRAGDTMVGEFQGEGSKSKDTKKAELDKQRARRGQMNEQVISEDGGESSDSKDPNLVISSEDAGDLYNFFDRKSKEALSLESKSTDSQDGPAKRKGFLKSKSLDSKETVENKKSEGAGTKSGDSRDK</sequence>
<evidence type="ECO:0000256" key="2">
    <source>
        <dbReference type="SAM" id="Phobius"/>
    </source>
</evidence>
<accession>A0A7I4XSU9</accession>
<keyword evidence="3" id="KW-0732">Signal</keyword>
<keyword evidence="2" id="KW-0472">Membrane</keyword>
<feature type="region of interest" description="Disordered" evidence="1">
    <location>
        <begin position="267"/>
        <end position="313"/>
    </location>
</feature>
<keyword evidence="2" id="KW-1133">Transmembrane helix</keyword>
<organism evidence="4 5">
    <name type="scientific">Haemonchus contortus</name>
    <name type="common">Barber pole worm</name>
    <dbReference type="NCBI Taxonomy" id="6289"/>
    <lineage>
        <taxon>Eukaryota</taxon>
        <taxon>Metazoa</taxon>
        <taxon>Ecdysozoa</taxon>
        <taxon>Nematoda</taxon>
        <taxon>Chromadorea</taxon>
        <taxon>Rhabditida</taxon>
        <taxon>Rhabditina</taxon>
        <taxon>Rhabditomorpha</taxon>
        <taxon>Strongyloidea</taxon>
        <taxon>Trichostrongylidae</taxon>
        <taxon>Haemonchus</taxon>
    </lineage>
</organism>
<evidence type="ECO:0000313" key="5">
    <source>
        <dbReference type="WBParaSite" id="HCON_00001910-00001"/>
    </source>
</evidence>
<evidence type="ECO:0000313" key="4">
    <source>
        <dbReference type="Proteomes" id="UP000025227"/>
    </source>
</evidence>
<dbReference type="OrthoDB" id="10525668at2759"/>
<evidence type="ECO:0000256" key="1">
    <source>
        <dbReference type="SAM" id="MobiDB-lite"/>
    </source>
</evidence>
<feature type="chain" id="PRO_5029904323" evidence="3">
    <location>
        <begin position="24"/>
        <end position="383"/>
    </location>
</feature>
<evidence type="ECO:0000256" key="3">
    <source>
        <dbReference type="SAM" id="SignalP"/>
    </source>
</evidence>
<keyword evidence="4" id="KW-1185">Reference proteome</keyword>
<protein>
    <submittedName>
        <fullName evidence="5">Uncharacterized protein</fullName>
    </submittedName>
</protein>
<feature type="signal peptide" evidence="3">
    <location>
        <begin position="1"/>
        <end position="23"/>
    </location>
</feature>
<feature type="compositionally biased region" description="Basic and acidic residues" evidence="1">
    <location>
        <begin position="333"/>
        <end position="342"/>
    </location>
</feature>
<name>A0A7I4XSU9_HAECO</name>
<feature type="compositionally biased region" description="Basic and acidic residues" evidence="1">
    <location>
        <begin position="272"/>
        <end position="285"/>
    </location>
</feature>
<feature type="region of interest" description="Disordered" evidence="1">
    <location>
        <begin position="333"/>
        <end position="383"/>
    </location>
</feature>
<reference evidence="5" key="1">
    <citation type="submission" date="2020-12" db="UniProtKB">
        <authorList>
            <consortium name="WormBaseParasite"/>
        </authorList>
    </citation>
    <scope>IDENTIFICATION</scope>
    <source>
        <strain evidence="5">MHco3</strain>
    </source>
</reference>
<feature type="compositionally biased region" description="Basic and acidic residues" evidence="1">
    <location>
        <begin position="357"/>
        <end position="371"/>
    </location>
</feature>
<dbReference type="AlphaFoldDB" id="A0A7I4XSU9"/>
<dbReference type="Proteomes" id="UP000025227">
    <property type="component" value="Unplaced"/>
</dbReference>
<dbReference type="WBParaSite" id="HCON_00001910-00001">
    <property type="protein sequence ID" value="HCON_00001910-00001"/>
    <property type="gene ID" value="HCON_00001910"/>
</dbReference>